<organism evidence="1 2">
    <name type="scientific">Ilyodon furcidens</name>
    <name type="common">goldbreast splitfin</name>
    <dbReference type="NCBI Taxonomy" id="33524"/>
    <lineage>
        <taxon>Eukaryota</taxon>
        <taxon>Metazoa</taxon>
        <taxon>Chordata</taxon>
        <taxon>Craniata</taxon>
        <taxon>Vertebrata</taxon>
        <taxon>Euteleostomi</taxon>
        <taxon>Actinopterygii</taxon>
        <taxon>Neopterygii</taxon>
        <taxon>Teleostei</taxon>
        <taxon>Neoteleostei</taxon>
        <taxon>Acanthomorphata</taxon>
        <taxon>Ovalentaria</taxon>
        <taxon>Atherinomorphae</taxon>
        <taxon>Cyprinodontiformes</taxon>
        <taxon>Goodeidae</taxon>
        <taxon>Ilyodon</taxon>
    </lineage>
</organism>
<proteinExistence type="predicted"/>
<dbReference type="EMBL" id="JAHRIQ010031968">
    <property type="protein sequence ID" value="MEQ2231277.1"/>
    <property type="molecule type" value="Genomic_DNA"/>
</dbReference>
<gene>
    <name evidence="1" type="ORF">ILYODFUR_037911</name>
</gene>
<protein>
    <submittedName>
        <fullName evidence="1">Uncharacterized protein</fullName>
    </submittedName>
</protein>
<reference evidence="1 2" key="1">
    <citation type="submission" date="2021-06" db="EMBL/GenBank/DDBJ databases">
        <authorList>
            <person name="Palmer J.M."/>
        </authorList>
    </citation>
    <scope>NUCLEOTIDE SEQUENCE [LARGE SCALE GENOMIC DNA]</scope>
    <source>
        <strain evidence="2">if_2019</strain>
        <tissue evidence="1">Muscle</tissue>
    </source>
</reference>
<name>A0ABV0TIF7_9TELE</name>
<accession>A0ABV0TIF7</accession>
<keyword evidence="2" id="KW-1185">Reference proteome</keyword>
<evidence type="ECO:0000313" key="2">
    <source>
        <dbReference type="Proteomes" id="UP001482620"/>
    </source>
</evidence>
<evidence type="ECO:0000313" key="1">
    <source>
        <dbReference type="EMBL" id="MEQ2231277.1"/>
    </source>
</evidence>
<sequence>MTQRVKSLCFPLSQQEVGLLVKTYSTQLHKDQHAVAVYPPNRRSLTILWPLPTDCPLPKQTPPGPVNT</sequence>
<dbReference type="Proteomes" id="UP001482620">
    <property type="component" value="Unassembled WGS sequence"/>
</dbReference>
<comment type="caution">
    <text evidence="1">The sequence shown here is derived from an EMBL/GenBank/DDBJ whole genome shotgun (WGS) entry which is preliminary data.</text>
</comment>